<dbReference type="AlphaFoldDB" id="A0A7J7IYA0"/>
<evidence type="ECO:0000313" key="3">
    <source>
        <dbReference type="Proteomes" id="UP000593567"/>
    </source>
</evidence>
<comment type="caution">
    <text evidence="2">The sequence shown here is derived from an EMBL/GenBank/DDBJ whole genome shotgun (WGS) entry which is preliminary data.</text>
</comment>
<proteinExistence type="predicted"/>
<organism evidence="2 3">
    <name type="scientific">Bugula neritina</name>
    <name type="common">Brown bryozoan</name>
    <name type="synonym">Sertularia neritina</name>
    <dbReference type="NCBI Taxonomy" id="10212"/>
    <lineage>
        <taxon>Eukaryota</taxon>
        <taxon>Metazoa</taxon>
        <taxon>Spiralia</taxon>
        <taxon>Lophotrochozoa</taxon>
        <taxon>Bryozoa</taxon>
        <taxon>Gymnolaemata</taxon>
        <taxon>Cheilostomatida</taxon>
        <taxon>Flustrina</taxon>
        <taxon>Buguloidea</taxon>
        <taxon>Bugulidae</taxon>
        <taxon>Bugula</taxon>
    </lineage>
</organism>
<sequence length="93" mass="10123">MIALVLTPAFKGTLADLLGWQYRIVITPTVIIVAVFHGTILGTQRIEFRPFTIAESALCSGGENRRNKAQGEDNSPEETIFTSAQLINSSCDP</sequence>
<keyword evidence="3" id="KW-1185">Reference proteome</keyword>
<keyword evidence="1" id="KW-0812">Transmembrane</keyword>
<dbReference type="EMBL" id="VXIV02003329">
    <property type="protein sequence ID" value="KAF6018178.1"/>
    <property type="molecule type" value="Genomic_DNA"/>
</dbReference>
<accession>A0A7J7IYA0</accession>
<keyword evidence="1" id="KW-1133">Transmembrane helix</keyword>
<protein>
    <submittedName>
        <fullName evidence="2">Uncharacterized protein</fullName>
    </submittedName>
</protein>
<feature type="transmembrane region" description="Helical" evidence="1">
    <location>
        <begin position="25"/>
        <end position="43"/>
    </location>
</feature>
<keyword evidence="1" id="KW-0472">Membrane</keyword>
<evidence type="ECO:0000256" key="1">
    <source>
        <dbReference type="SAM" id="Phobius"/>
    </source>
</evidence>
<gene>
    <name evidence="2" type="ORF">EB796_023517</name>
</gene>
<dbReference type="Proteomes" id="UP000593567">
    <property type="component" value="Unassembled WGS sequence"/>
</dbReference>
<reference evidence="2" key="1">
    <citation type="submission" date="2020-06" db="EMBL/GenBank/DDBJ databases">
        <title>Draft genome of Bugula neritina, a colonial animal packing powerful symbionts and potential medicines.</title>
        <authorList>
            <person name="Rayko M."/>
        </authorList>
    </citation>
    <scope>NUCLEOTIDE SEQUENCE [LARGE SCALE GENOMIC DNA]</scope>
    <source>
        <strain evidence="2">Kwan_BN1</strain>
    </source>
</reference>
<name>A0A7J7IYA0_BUGNE</name>
<evidence type="ECO:0000313" key="2">
    <source>
        <dbReference type="EMBL" id="KAF6018178.1"/>
    </source>
</evidence>